<comment type="caution">
    <text evidence="2">The sequence shown here is derived from an EMBL/GenBank/DDBJ whole genome shotgun (WGS) entry which is preliminary data.</text>
</comment>
<evidence type="ECO:0000313" key="3">
    <source>
        <dbReference type="Proteomes" id="UP001500879"/>
    </source>
</evidence>
<sequence>MAETSGTDAARERLARAQYALLAALVTDAPPPPGFDPRRVAVQRRALHAKRAGVVAKVAPELPALLGDDYRRLFLGYAGKRAMTDGGYRRDALDFARHLISVRAVPEPQMDRLAAWLAGETAPPAGPFRRLVTALRGGRKAVNR</sequence>
<organism evidence="2 3">
    <name type="scientific">Streptomyces luteireticuli</name>
    <dbReference type="NCBI Taxonomy" id="173858"/>
    <lineage>
        <taxon>Bacteria</taxon>
        <taxon>Bacillati</taxon>
        <taxon>Actinomycetota</taxon>
        <taxon>Actinomycetes</taxon>
        <taxon>Kitasatosporales</taxon>
        <taxon>Streptomycetaceae</taxon>
        <taxon>Streptomyces</taxon>
    </lineage>
</organism>
<proteinExistence type="predicted"/>
<evidence type="ECO:0000313" key="2">
    <source>
        <dbReference type="EMBL" id="GAA0421197.1"/>
    </source>
</evidence>
<accession>A0ABN0YYD1</accession>
<gene>
    <name evidence="2" type="ORF">GCM10010357_48160</name>
</gene>
<protein>
    <recommendedName>
        <fullName evidence="1">SCO6045-like C-terminal domain-containing protein</fullName>
    </recommendedName>
</protein>
<dbReference type="EMBL" id="BAAABX010000051">
    <property type="protein sequence ID" value="GAA0421197.1"/>
    <property type="molecule type" value="Genomic_DNA"/>
</dbReference>
<dbReference type="InterPro" id="IPR058711">
    <property type="entry name" value="SCO6045-like_C"/>
</dbReference>
<evidence type="ECO:0000259" key="1">
    <source>
        <dbReference type="Pfam" id="PF26136"/>
    </source>
</evidence>
<name>A0ABN0YYD1_9ACTN</name>
<feature type="domain" description="SCO6045-like C-terminal" evidence="1">
    <location>
        <begin position="15"/>
        <end position="99"/>
    </location>
</feature>
<keyword evidence="3" id="KW-1185">Reference proteome</keyword>
<dbReference type="Proteomes" id="UP001500879">
    <property type="component" value="Unassembled WGS sequence"/>
</dbReference>
<dbReference type="Pfam" id="PF26136">
    <property type="entry name" value="SCO6045_C"/>
    <property type="match status" value="1"/>
</dbReference>
<reference evidence="2 3" key="1">
    <citation type="journal article" date="2019" name="Int. J. Syst. Evol. Microbiol.">
        <title>The Global Catalogue of Microorganisms (GCM) 10K type strain sequencing project: providing services to taxonomists for standard genome sequencing and annotation.</title>
        <authorList>
            <consortium name="The Broad Institute Genomics Platform"/>
            <consortium name="The Broad Institute Genome Sequencing Center for Infectious Disease"/>
            <person name="Wu L."/>
            <person name="Ma J."/>
        </authorList>
    </citation>
    <scope>NUCLEOTIDE SEQUENCE [LARGE SCALE GENOMIC DNA]</scope>
    <source>
        <strain evidence="2 3">JCM 4788</strain>
    </source>
</reference>